<dbReference type="OrthoDB" id="421038at2759"/>
<dbReference type="InterPro" id="IPR012946">
    <property type="entry name" value="X8"/>
</dbReference>
<keyword evidence="7" id="KW-1015">Disulfide bond</keyword>
<evidence type="ECO:0000256" key="8">
    <source>
        <dbReference type="ARBA" id="ARBA00023180"/>
    </source>
</evidence>
<dbReference type="GO" id="GO:0031505">
    <property type="term" value="P:fungal-type cell wall organization"/>
    <property type="evidence" value="ECO:0007669"/>
    <property type="project" value="TreeGrafter"/>
</dbReference>
<dbReference type="InterPro" id="IPR017853">
    <property type="entry name" value="GH"/>
</dbReference>
<comment type="caution">
    <text evidence="12">The sequence shown here is derived from an EMBL/GenBank/DDBJ whole genome shotgun (WGS) entry which is preliminary data.</text>
</comment>
<dbReference type="GO" id="GO:0071970">
    <property type="term" value="P:fungal-type cell wall (1-&gt;3)-beta-D-glucan biosynthetic process"/>
    <property type="evidence" value="ECO:0007669"/>
    <property type="project" value="TreeGrafter"/>
</dbReference>
<reference evidence="12 13" key="1">
    <citation type="journal article" date="2018" name="MBio">
        <title>Comparative Genomics Reveals the Core Gene Toolbox for the Fungus-Insect Symbiosis.</title>
        <authorList>
            <person name="Wang Y."/>
            <person name="Stata M."/>
            <person name="Wang W."/>
            <person name="Stajich J.E."/>
            <person name="White M.M."/>
            <person name="Moncalvo J.M."/>
        </authorList>
    </citation>
    <scope>NUCLEOTIDE SEQUENCE [LARGE SCALE GENOMIC DNA]</scope>
    <source>
        <strain evidence="12 13">SC-DP-2</strain>
    </source>
</reference>
<feature type="signal peptide" evidence="10">
    <location>
        <begin position="1"/>
        <end position="18"/>
    </location>
</feature>
<dbReference type="SUPFAM" id="SSF51445">
    <property type="entry name" value="(Trans)glycosidases"/>
    <property type="match status" value="1"/>
</dbReference>
<proteinExistence type="inferred from homology"/>
<dbReference type="Pfam" id="PF07983">
    <property type="entry name" value="X8"/>
    <property type="match status" value="1"/>
</dbReference>
<dbReference type="Proteomes" id="UP000245609">
    <property type="component" value="Unassembled WGS sequence"/>
</dbReference>
<dbReference type="PANTHER" id="PTHR31468:SF2">
    <property type="entry name" value="1,3-BETA-GLUCANOSYLTRANSFERASE GAS1"/>
    <property type="match status" value="1"/>
</dbReference>
<dbReference type="GO" id="GO:0098552">
    <property type="term" value="C:side of membrane"/>
    <property type="evidence" value="ECO:0007669"/>
    <property type="project" value="UniProtKB-KW"/>
</dbReference>
<accession>A0A2T9Z6R9</accession>
<dbReference type="EMBL" id="MBFS01002116">
    <property type="protein sequence ID" value="PVV00288.1"/>
    <property type="molecule type" value="Genomic_DNA"/>
</dbReference>
<keyword evidence="8" id="KW-0325">Glycoprotein</keyword>
<evidence type="ECO:0000256" key="10">
    <source>
        <dbReference type="RuleBase" id="RU361209"/>
    </source>
</evidence>
<dbReference type="InterPro" id="IPR004886">
    <property type="entry name" value="Glucanosyltransferase"/>
</dbReference>
<dbReference type="AlphaFoldDB" id="A0A2T9Z6R9"/>
<organism evidence="12 13">
    <name type="scientific">Smittium megazygosporum</name>
    <dbReference type="NCBI Taxonomy" id="133381"/>
    <lineage>
        <taxon>Eukaryota</taxon>
        <taxon>Fungi</taxon>
        <taxon>Fungi incertae sedis</taxon>
        <taxon>Zoopagomycota</taxon>
        <taxon>Kickxellomycotina</taxon>
        <taxon>Harpellomycetes</taxon>
        <taxon>Harpellales</taxon>
        <taxon>Legeriomycetaceae</taxon>
        <taxon>Smittium</taxon>
    </lineage>
</organism>
<feature type="chain" id="PRO_5015371843" description="1,3-beta-glucanosyltransferase" evidence="10">
    <location>
        <begin position="19"/>
        <end position="481"/>
    </location>
</feature>
<keyword evidence="9 10" id="KW-0449">Lipoprotein</keyword>
<comment type="subcellular location">
    <subcellularLocation>
        <location evidence="1">Cell envelope</location>
    </subcellularLocation>
    <subcellularLocation>
        <location evidence="10">Cell membrane</location>
        <topology evidence="10">Lipid-anchor</topology>
        <topology evidence="10">GPI-anchor</topology>
    </subcellularLocation>
    <subcellularLocation>
        <location evidence="2">Membrane</location>
        <topology evidence="2">Lipid-anchor</topology>
        <topology evidence="2">GPI-anchor</topology>
    </subcellularLocation>
</comment>
<evidence type="ECO:0000313" key="12">
    <source>
        <dbReference type="EMBL" id="PVV00288.1"/>
    </source>
</evidence>
<protein>
    <recommendedName>
        <fullName evidence="10">1,3-beta-glucanosyltransferase</fullName>
        <ecNumber evidence="10">2.4.1.-</ecNumber>
    </recommendedName>
</protein>
<dbReference type="STRING" id="133381.A0A2T9Z6R9"/>
<gene>
    <name evidence="12" type="ORF">BB560_005336</name>
</gene>
<dbReference type="Pfam" id="PF03198">
    <property type="entry name" value="Glyco_hydro_72"/>
    <property type="match status" value="1"/>
</dbReference>
<evidence type="ECO:0000313" key="13">
    <source>
        <dbReference type="Proteomes" id="UP000245609"/>
    </source>
</evidence>
<keyword evidence="6 10" id="KW-0472">Membrane</keyword>
<dbReference type="EC" id="2.4.1.-" evidence="10"/>
<keyword evidence="13" id="KW-1185">Reference proteome</keyword>
<dbReference type="Gene3D" id="3.20.20.80">
    <property type="entry name" value="Glycosidases"/>
    <property type="match status" value="1"/>
</dbReference>
<sequence length="481" mass="51982">MLSILTKFLCFGLSATLAIDPLTIKGSKFFNSKTGNQFYFNGVAYQPEQGDTKTTQDPLVNNEGCDRDIAVFKDLGINSIRVYSTDYTLNHDYCMNALSKAGIYVLLDISTPKHSINREAPAWTTDLYQYYVNKVSAFSKYDNVAGYIIGNEITNSVNTTQASAFVKAALRDIKAYLSANKINIPVGYIDNDDDEIRKSLISYFNCGDVANARADFYGVNTYRWCGANATFQSSGYADMAAPFKDYSIPSIITEYGCNLGERTFKELDSILGSDLQDIFSGALMYQYSQESNNYGIVEVTYSSPDVKKLADYDSFKSAVKAANPQGTTLSNYKPNLSISTCPSVGDNWQVDPKKLPPTPSPNACDCILETLRCVLSDDFDVTDDSETIAAGTAVSNICGSADCSAISTDPAKGTFGSFSFCNSTTKLSIALNTNFVNQKGAASACSFSGFKTNMLDVNAVSKTDAKTCASRTGGISGAPAS</sequence>
<evidence type="ECO:0000256" key="1">
    <source>
        <dbReference type="ARBA" id="ARBA00004196"/>
    </source>
</evidence>
<evidence type="ECO:0000256" key="2">
    <source>
        <dbReference type="ARBA" id="ARBA00004589"/>
    </source>
</evidence>
<comment type="function">
    <text evidence="10">Splits internally a 1,3-beta-glucan molecule and transfers the newly generated reducing end (the donor) to the non-reducing end of another 1,3-beta-glucan molecule (the acceptor) forming a 1,3-beta linkage, resulting in the elongation of 1,3-beta-glucan chains in the cell wall.</text>
</comment>
<evidence type="ECO:0000256" key="3">
    <source>
        <dbReference type="ARBA" id="ARBA00007528"/>
    </source>
</evidence>
<keyword evidence="10" id="KW-0808">Transferase</keyword>
<feature type="non-terminal residue" evidence="12">
    <location>
        <position position="481"/>
    </location>
</feature>
<dbReference type="PANTHER" id="PTHR31468">
    <property type="entry name" value="1,3-BETA-GLUCANOSYLTRANSFERASE GAS1"/>
    <property type="match status" value="1"/>
</dbReference>
<evidence type="ECO:0000256" key="6">
    <source>
        <dbReference type="ARBA" id="ARBA00023136"/>
    </source>
</evidence>
<feature type="domain" description="X8" evidence="11">
    <location>
        <begin position="371"/>
        <end position="470"/>
    </location>
</feature>
<dbReference type="SMART" id="SM00768">
    <property type="entry name" value="X8"/>
    <property type="match status" value="1"/>
</dbReference>
<evidence type="ECO:0000256" key="9">
    <source>
        <dbReference type="ARBA" id="ARBA00023288"/>
    </source>
</evidence>
<keyword evidence="4 10" id="KW-0336">GPI-anchor</keyword>
<dbReference type="Gene3D" id="1.20.58.1040">
    <property type="match status" value="1"/>
</dbReference>
<dbReference type="GO" id="GO:0005886">
    <property type="term" value="C:plasma membrane"/>
    <property type="evidence" value="ECO:0007669"/>
    <property type="project" value="UniProtKB-SubCell"/>
</dbReference>
<comment type="similarity">
    <text evidence="3 10">Belongs to the glycosyl hydrolase 72 family.</text>
</comment>
<evidence type="ECO:0000256" key="4">
    <source>
        <dbReference type="ARBA" id="ARBA00022622"/>
    </source>
</evidence>
<evidence type="ECO:0000256" key="5">
    <source>
        <dbReference type="ARBA" id="ARBA00022729"/>
    </source>
</evidence>
<keyword evidence="5 10" id="KW-0732">Signal</keyword>
<name>A0A2T9Z6R9_9FUNG</name>
<dbReference type="GO" id="GO:0042124">
    <property type="term" value="F:1,3-beta-glucanosyltransferase activity"/>
    <property type="evidence" value="ECO:0007669"/>
    <property type="project" value="TreeGrafter"/>
</dbReference>
<evidence type="ECO:0000256" key="7">
    <source>
        <dbReference type="ARBA" id="ARBA00023157"/>
    </source>
</evidence>
<evidence type="ECO:0000259" key="11">
    <source>
        <dbReference type="SMART" id="SM00768"/>
    </source>
</evidence>